<name>A0A3P6BE14_BRACM</name>
<dbReference type="Proteomes" id="UP000694005">
    <property type="component" value="Chromosome A07"/>
</dbReference>
<gene>
    <name evidence="2" type="ORF">BRAA07T28363Z</name>
    <name evidence="1" type="ORF">BRAPAZ1V2_A07P06610.2</name>
</gene>
<dbReference type="EMBL" id="LR031574">
    <property type="protein sequence ID" value="VDC96130.1"/>
    <property type="molecule type" value="Genomic_DNA"/>
</dbReference>
<protein>
    <submittedName>
        <fullName evidence="1">Uncharacterized protein</fullName>
    </submittedName>
</protein>
<sequence>MELSRHELGLEYVVFEPGGELGSHRNKIKMIEKESAATTFDFVDFSPSDEKFFYVSAQQEFHYKTNWRMFPTQSWIQQTRQRSKGPPDHQVITCLAKHVGLDHFQETIICDWVGRWRPGKYVSILIILVEHSARKRIGLGPMESEDSPFDQIKLWKPPDLQQIQHNCRDYQTRSGDGEFTRGNGETVLTFTLFEKKESSYETTCPTFLVLPTSTRNQFEAETNSGLQITDSTTMVNLHLLYSELFQTWRPDLEHMSAYLSALVNTLLIRESAWAIRSWKIVLSTKSSYGSHQICNNFSTIAEIIKPGVEMENSLEEMDK</sequence>
<proteinExistence type="predicted"/>
<evidence type="ECO:0000313" key="1">
    <source>
        <dbReference type="EMBL" id="CAG7901017.1"/>
    </source>
</evidence>
<evidence type="ECO:0000313" key="2">
    <source>
        <dbReference type="EMBL" id="VDC96130.1"/>
    </source>
</evidence>
<reference evidence="2" key="1">
    <citation type="submission" date="2018-11" db="EMBL/GenBank/DDBJ databases">
        <authorList>
            <consortium name="Genoscope - CEA"/>
            <person name="William W."/>
        </authorList>
    </citation>
    <scope>NUCLEOTIDE SEQUENCE</scope>
</reference>
<dbReference type="EMBL" id="LS974623">
    <property type="protein sequence ID" value="CAG7901017.1"/>
    <property type="molecule type" value="Genomic_DNA"/>
</dbReference>
<dbReference type="AlphaFoldDB" id="A0A3P6BE14"/>
<organism evidence="2">
    <name type="scientific">Brassica campestris</name>
    <name type="common">Field mustard</name>
    <dbReference type="NCBI Taxonomy" id="3711"/>
    <lineage>
        <taxon>Eukaryota</taxon>
        <taxon>Viridiplantae</taxon>
        <taxon>Streptophyta</taxon>
        <taxon>Embryophyta</taxon>
        <taxon>Tracheophyta</taxon>
        <taxon>Spermatophyta</taxon>
        <taxon>Magnoliopsida</taxon>
        <taxon>eudicotyledons</taxon>
        <taxon>Gunneridae</taxon>
        <taxon>Pentapetalae</taxon>
        <taxon>rosids</taxon>
        <taxon>malvids</taxon>
        <taxon>Brassicales</taxon>
        <taxon>Brassicaceae</taxon>
        <taxon>Brassiceae</taxon>
        <taxon>Brassica</taxon>
    </lineage>
</organism>
<dbReference type="Gramene" id="A07p06610.2_BraZ1">
    <property type="protein sequence ID" value="A07p06610.2_BraZ1.CDS"/>
    <property type="gene ID" value="A07g06610.2_BraZ1"/>
</dbReference>
<accession>A0A3P6BE14</accession>